<evidence type="ECO:0000256" key="1">
    <source>
        <dbReference type="SAM" id="MobiDB-lite"/>
    </source>
</evidence>
<proteinExistence type="predicted"/>
<dbReference type="Proteomes" id="UP000738349">
    <property type="component" value="Unassembled WGS sequence"/>
</dbReference>
<comment type="caution">
    <text evidence="2">The sequence shown here is derived from an EMBL/GenBank/DDBJ whole genome shotgun (WGS) entry which is preliminary data.</text>
</comment>
<reference evidence="2" key="1">
    <citation type="journal article" date="2021" name="Nat. Commun.">
        <title>Genetic determinants of endophytism in the Arabidopsis root mycobiome.</title>
        <authorList>
            <person name="Mesny F."/>
            <person name="Miyauchi S."/>
            <person name="Thiergart T."/>
            <person name="Pickel B."/>
            <person name="Atanasova L."/>
            <person name="Karlsson M."/>
            <person name="Huettel B."/>
            <person name="Barry K.W."/>
            <person name="Haridas S."/>
            <person name="Chen C."/>
            <person name="Bauer D."/>
            <person name="Andreopoulos W."/>
            <person name="Pangilinan J."/>
            <person name="LaButti K."/>
            <person name="Riley R."/>
            <person name="Lipzen A."/>
            <person name="Clum A."/>
            <person name="Drula E."/>
            <person name="Henrissat B."/>
            <person name="Kohler A."/>
            <person name="Grigoriev I.V."/>
            <person name="Martin F.M."/>
            <person name="Hacquard S."/>
        </authorList>
    </citation>
    <scope>NUCLEOTIDE SEQUENCE</scope>
    <source>
        <strain evidence="2">MPI-CAGE-AT-0147</strain>
    </source>
</reference>
<evidence type="ECO:0000313" key="2">
    <source>
        <dbReference type="EMBL" id="KAH7175481.1"/>
    </source>
</evidence>
<name>A0A9P9JIE9_9HYPO</name>
<evidence type="ECO:0000313" key="3">
    <source>
        <dbReference type="Proteomes" id="UP000738349"/>
    </source>
</evidence>
<dbReference type="EMBL" id="JAGMUV010000001">
    <property type="protein sequence ID" value="KAH7175481.1"/>
    <property type="molecule type" value="Genomic_DNA"/>
</dbReference>
<keyword evidence="3" id="KW-1185">Reference proteome</keyword>
<accession>A0A9P9JIE9</accession>
<sequence>MQSCQLLPVWPATTSTRTGFRGFRVPEHIHLRLGPSQPSKSPIVKSHQEGRRHPPVRTQALGACKTHRRIERERERAWRRRSSPLGNAAPIPVVRAMPPGPLSPSTSSLAERRHHGMPQWALSSFPLPAGAMRVMLDNTAFLEASMAVAGAGHPHAEPALVPAVSACDDDDDGWRRWWFCFARIPVRSPLRYSRSDRPPPSMTRHWNAHAGAVLETI</sequence>
<dbReference type="OrthoDB" id="10651397at2759"/>
<feature type="region of interest" description="Disordered" evidence="1">
    <location>
        <begin position="89"/>
        <end position="109"/>
    </location>
</feature>
<gene>
    <name evidence="2" type="ORF">EDB81DRAFT_6768</name>
</gene>
<organism evidence="2 3">
    <name type="scientific">Dactylonectria macrodidyma</name>
    <dbReference type="NCBI Taxonomy" id="307937"/>
    <lineage>
        <taxon>Eukaryota</taxon>
        <taxon>Fungi</taxon>
        <taxon>Dikarya</taxon>
        <taxon>Ascomycota</taxon>
        <taxon>Pezizomycotina</taxon>
        <taxon>Sordariomycetes</taxon>
        <taxon>Hypocreomycetidae</taxon>
        <taxon>Hypocreales</taxon>
        <taxon>Nectriaceae</taxon>
        <taxon>Dactylonectria</taxon>
    </lineage>
</organism>
<feature type="region of interest" description="Disordered" evidence="1">
    <location>
        <begin position="32"/>
        <end position="53"/>
    </location>
</feature>
<protein>
    <submittedName>
        <fullName evidence="2">Uncharacterized protein</fullName>
    </submittedName>
</protein>
<dbReference type="AlphaFoldDB" id="A0A9P9JIE9"/>